<feature type="transmembrane region" description="Helical" evidence="1">
    <location>
        <begin position="21"/>
        <end position="44"/>
    </location>
</feature>
<feature type="transmembrane region" description="Helical" evidence="1">
    <location>
        <begin position="197"/>
        <end position="214"/>
    </location>
</feature>
<feature type="transmembrane region" description="Helical" evidence="1">
    <location>
        <begin position="56"/>
        <end position="76"/>
    </location>
</feature>
<protein>
    <submittedName>
        <fullName evidence="2">Uncharacterized protein</fullName>
    </submittedName>
</protein>
<keyword evidence="1" id="KW-0472">Membrane</keyword>
<keyword evidence="1" id="KW-0812">Transmembrane</keyword>
<reference evidence="2 3" key="1">
    <citation type="submission" date="2022-11" db="EMBL/GenBank/DDBJ databases">
        <title>Nonomuraea corallina sp. nov., a new species of the genus Nonomuraea isolated from sea side sediment in Thai sea.</title>
        <authorList>
            <person name="Ngamcharungchit C."/>
            <person name="Matsumoto A."/>
            <person name="Suriyachadkun C."/>
            <person name="Panbangred W."/>
            <person name="Inahashi Y."/>
            <person name="Intra B."/>
        </authorList>
    </citation>
    <scope>NUCLEOTIDE SEQUENCE [LARGE SCALE GENOMIC DNA]</scope>
    <source>
        <strain evidence="2 3">DSM 43553</strain>
    </source>
</reference>
<comment type="caution">
    <text evidence="2">The sequence shown here is derived from an EMBL/GenBank/DDBJ whole genome shotgun (WGS) entry which is preliminary data.</text>
</comment>
<feature type="transmembrane region" description="Helical" evidence="1">
    <location>
        <begin position="165"/>
        <end position="185"/>
    </location>
</feature>
<evidence type="ECO:0000313" key="2">
    <source>
        <dbReference type="EMBL" id="MDA0644589.1"/>
    </source>
</evidence>
<feature type="transmembrane region" description="Helical" evidence="1">
    <location>
        <begin position="111"/>
        <end position="129"/>
    </location>
</feature>
<sequence length="217" mass="22387">MKTSTIDHDYFLEFDRRQRRIEIHLVVAFFAGLAVGLVGMLGAGRIPGWAGQVYDPYAYLALTVAVGATATGFGWALLTTFLAAVSTVVATMGGGALRGDLDVTLLGGTPAGLHWTFALLVGLGLLAYATRRDDRWGDLAAGVIGAAVVTDVVDRATPGFIAAEPYFWPLPALPVGALAAAAVLLLRRTGPARARALALAAVIAGLFAMGLAVLPGG</sequence>
<dbReference type="EMBL" id="JAPNUD010000102">
    <property type="protein sequence ID" value="MDA0644589.1"/>
    <property type="molecule type" value="Genomic_DNA"/>
</dbReference>
<name>A0ABT4T508_9ACTN</name>
<evidence type="ECO:0000313" key="3">
    <source>
        <dbReference type="Proteomes" id="UP001212498"/>
    </source>
</evidence>
<evidence type="ECO:0000256" key="1">
    <source>
        <dbReference type="SAM" id="Phobius"/>
    </source>
</evidence>
<dbReference type="RefSeq" id="WP_148033623.1">
    <property type="nucleotide sequence ID" value="NZ_BAABFD010000025.1"/>
</dbReference>
<keyword evidence="1" id="KW-1133">Transmembrane helix</keyword>
<gene>
    <name evidence="2" type="ORF">OUY24_28505</name>
</gene>
<accession>A0ABT4T508</accession>
<dbReference type="Proteomes" id="UP001212498">
    <property type="component" value="Unassembled WGS sequence"/>
</dbReference>
<keyword evidence="3" id="KW-1185">Reference proteome</keyword>
<organism evidence="2 3">
    <name type="scientific">Nonomuraea ferruginea</name>
    <dbReference type="NCBI Taxonomy" id="46174"/>
    <lineage>
        <taxon>Bacteria</taxon>
        <taxon>Bacillati</taxon>
        <taxon>Actinomycetota</taxon>
        <taxon>Actinomycetes</taxon>
        <taxon>Streptosporangiales</taxon>
        <taxon>Streptosporangiaceae</taxon>
        <taxon>Nonomuraea</taxon>
    </lineage>
</organism>
<proteinExistence type="predicted"/>